<dbReference type="GO" id="GO:0005737">
    <property type="term" value="C:cytoplasm"/>
    <property type="evidence" value="ECO:0007669"/>
    <property type="project" value="InterPro"/>
</dbReference>
<dbReference type="Pfam" id="PF00750">
    <property type="entry name" value="tRNA-synt_1d"/>
    <property type="match status" value="1"/>
</dbReference>
<evidence type="ECO:0000256" key="3">
    <source>
        <dbReference type="ARBA" id="ARBA00022840"/>
    </source>
</evidence>
<dbReference type="InterPro" id="IPR001278">
    <property type="entry name" value="Arg-tRNA-ligase"/>
</dbReference>
<dbReference type="Gene3D" id="3.40.50.620">
    <property type="entry name" value="HUPs"/>
    <property type="match status" value="1"/>
</dbReference>
<dbReference type="PRINTS" id="PR01038">
    <property type="entry name" value="TRNASYNTHARG"/>
</dbReference>
<dbReference type="Pfam" id="PF03485">
    <property type="entry name" value="Arg_tRNA_synt_N"/>
    <property type="match status" value="1"/>
</dbReference>
<feature type="non-terminal residue" evidence="7">
    <location>
        <position position="238"/>
    </location>
</feature>
<dbReference type="InterPro" id="IPR005148">
    <property type="entry name" value="Arg-tRNA-synth_N"/>
</dbReference>
<keyword evidence="4 5" id="KW-0030">Aminoacyl-tRNA synthetase</keyword>
<dbReference type="AlphaFoldDB" id="A0A2H0XTN3"/>
<keyword evidence="3 5" id="KW-0067">ATP-binding</keyword>
<proteinExistence type="inferred from homology"/>
<dbReference type="SUPFAM" id="SSF55190">
    <property type="entry name" value="Arginyl-tRNA synthetase (ArgRS), N-terminal 'additional' domain"/>
    <property type="match status" value="1"/>
</dbReference>
<dbReference type="PANTHER" id="PTHR11956">
    <property type="entry name" value="ARGINYL-TRNA SYNTHETASE"/>
    <property type="match status" value="1"/>
</dbReference>
<gene>
    <name evidence="7" type="primary">argS</name>
    <name evidence="7" type="ORF">COT42_08560</name>
</gene>
<evidence type="ECO:0000256" key="5">
    <source>
        <dbReference type="RuleBase" id="RU363038"/>
    </source>
</evidence>
<keyword evidence="5" id="KW-0648">Protein biosynthesis</keyword>
<evidence type="ECO:0000259" key="6">
    <source>
        <dbReference type="SMART" id="SM01016"/>
    </source>
</evidence>
<dbReference type="InterPro" id="IPR014729">
    <property type="entry name" value="Rossmann-like_a/b/a_fold"/>
</dbReference>
<accession>A0A2H0XTN3</accession>
<evidence type="ECO:0000256" key="4">
    <source>
        <dbReference type="ARBA" id="ARBA00023146"/>
    </source>
</evidence>
<evidence type="ECO:0000256" key="2">
    <source>
        <dbReference type="ARBA" id="ARBA00022741"/>
    </source>
</evidence>
<sequence length="238" mass="26389">MLKRQICLLLQSALEQLEIKDNLEIKVDIPRQKEYGDYSTNIAIVAAKKVGQNPRELATNLTEALKVVDTQKVFSKIEIAGPGFINFFLSDKYLQASLLEVAKQVNNWGQVTSNRQQKILMEYVSANPTGPLHVGHGRWAVIGDTIARLLKAAGHQVTTEFYVNNIGNQVEKLEASVLAARGGKDVPEGGYGGSYIKDVQGGTREEMLSSILDQQKTILKALGVEFDNWFMESTLHDK</sequence>
<dbReference type="Gene3D" id="3.30.1360.70">
    <property type="entry name" value="Arginyl tRNA synthetase N-terminal domain"/>
    <property type="match status" value="1"/>
</dbReference>
<comment type="similarity">
    <text evidence="5">Belongs to the class-I aminoacyl-tRNA synthetase family.</text>
</comment>
<evidence type="ECO:0000313" key="8">
    <source>
        <dbReference type="Proteomes" id="UP000231343"/>
    </source>
</evidence>
<dbReference type="PANTHER" id="PTHR11956:SF5">
    <property type="entry name" value="ARGININE--TRNA LIGASE, CYTOPLASMIC"/>
    <property type="match status" value="1"/>
</dbReference>
<dbReference type="PROSITE" id="PS00178">
    <property type="entry name" value="AA_TRNA_LIGASE_I"/>
    <property type="match status" value="1"/>
</dbReference>
<dbReference type="InterPro" id="IPR001412">
    <property type="entry name" value="aa-tRNA-synth_I_CS"/>
</dbReference>
<name>A0A2H0XTN3_UNCSA</name>
<reference evidence="7 8" key="1">
    <citation type="submission" date="2017-09" db="EMBL/GenBank/DDBJ databases">
        <title>Depth-based differentiation of microbial function through sediment-hosted aquifers and enrichment of novel symbionts in the deep terrestrial subsurface.</title>
        <authorList>
            <person name="Probst A.J."/>
            <person name="Ladd B."/>
            <person name="Jarett J.K."/>
            <person name="Geller-Mcgrath D.E."/>
            <person name="Sieber C.M."/>
            <person name="Emerson J.B."/>
            <person name="Anantharaman K."/>
            <person name="Thomas B.C."/>
            <person name="Malmstrom R."/>
            <person name="Stieglmeier M."/>
            <person name="Klingl A."/>
            <person name="Woyke T."/>
            <person name="Ryan C.M."/>
            <person name="Banfield J.F."/>
        </authorList>
    </citation>
    <scope>NUCLEOTIDE SEQUENCE [LARGE SCALE GENOMIC DNA]</scope>
    <source>
        <strain evidence="7">CG08_land_8_20_14_0_20_45_16</strain>
    </source>
</reference>
<dbReference type="EMBL" id="PEYM01000139">
    <property type="protein sequence ID" value="PIS28324.1"/>
    <property type="molecule type" value="Genomic_DNA"/>
</dbReference>
<dbReference type="GO" id="GO:0004814">
    <property type="term" value="F:arginine-tRNA ligase activity"/>
    <property type="evidence" value="ECO:0007669"/>
    <property type="project" value="InterPro"/>
</dbReference>
<organism evidence="7 8">
    <name type="scientific">Candidatus Saganbacteria bacterium CG08_land_8_20_14_0_20_45_16</name>
    <dbReference type="NCBI Taxonomy" id="2014293"/>
    <lineage>
        <taxon>Bacteria</taxon>
        <taxon>Bacillati</taxon>
        <taxon>Saganbacteria</taxon>
    </lineage>
</organism>
<dbReference type="InterPro" id="IPR036695">
    <property type="entry name" value="Arg-tRNA-synth_N_sf"/>
</dbReference>
<comment type="caution">
    <text evidence="7">The sequence shown here is derived from an EMBL/GenBank/DDBJ whole genome shotgun (WGS) entry which is preliminary data.</text>
</comment>
<dbReference type="InterPro" id="IPR035684">
    <property type="entry name" value="ArgRS_core"/>
</dbReference>
<keyword evidence="2 5" id="KW-0547">Nucleotide-binding</keyword>
<dbReference type="Proteomes" id="UP000231343">
    <property type="component" value="Unassembled WGS sequence"/>
</dbReference>
<dbReference type="SUPFAM" id="SSF52374">
    <property type="entry name" value="Nucleotidylyl transferase"/>
    <property type="match status" value="1"/>
</dbReference>
<dbReference type="SMART" id="SM01016">
    <property type="entry name" value="Arg_tRNA_synt_N"/>
    <property type="match status" value="1"/>
</dbReference>
<keyword evidence="1 5" id="KW-0436">Ligase</keyword>
<evidence type="ECO:0000313" key="7">
    <source>
        <dbReference type="EMBL" id="PIS28324.1"/>
    </source>
</evidence>
<protein>
    <submittedName>
        <fullName evidence="7">Arginine--tRNA ligase</fullName>
    </submittedName>
</protein>
<dbReference type="GO" id="GO:0006420">
    <property type="term" value="P:arginyl-tRNA aminoacylation"/>
    <property type="evidence" value="ECO:0007669"/>
    <property type="project" value="InterPro"/>
</dbReference>
<feature type="domain" description="Arginyl tRNA synthetase N-terminal" evidence="6">
    <location>
        <begin position="4"/>
        <end position="89"/>
    </location>
</feature>
<dbReference type="GO" id="GO:0005524">
    <property type="term" value="F:ATP binding"/>
    <property type="evidence" value="ECO:0007669"/>
    <property type="project" value="UniProtKB-KW"/>
</dbReference>
<evidence type="ECO:0000256" key="1">
    <source>
        <dbReference type="ARBA" id="ARBA00022598"/>
    </source>
</evidence>